<organism evidence="2 3">
    <name type="scientific">Williamsia marianensis</name>
    <dbReference type="NCBI Taxonomy" id="85044"/>
    <lineage>
        <taxon>Bacteria</taxon>
        <taxon>Bacillati</taxon>
        <taxon>Actinomycetota</taxon>
        <taxon>Actinomycetes</taxon>
        <taxon>Mycobacteriales</taxon>
        <taxon>Nocardiaceae</taxon>
        <taxon>Williamsia</taxon>
    </lineage>
</organism>
<dbReference type="PRINTS" id="PR00111">
    <property type="entry name" value="ABHYDROLASE"/>
</dbReference>
<dbReference type="Gene3D" id="3.40.50.1820">
    <property type="entry name" value="alpha/beta hydrolase"/>
    <property type="match status" value="1"/>
</dbReference>
<sequence>MSDIVVTLRDGRSVPCIVKGSGAPLLLIHGAESDRTQFADLMTRLPSGLQAVAYDQRDTGDKVSPDEHYTMDAMADDAADVIEALQWSKVHVLGTSYGGVVAQLLAIRHPERVRTLSLVSTTGAYSWLAGFAEKSKKMSAAERAQTMLDAAVSPDARAADPSLVDRIRAALVDRTAEQHARRMNALKHHDSRQQLHRIGVPTLVVHGADDPVIPITAGRELADRIPGSAFWEIPKARHATAFEHGDELCGRVATLVEGR</sequence>
<name>A0A2G3PMH2_WILMA</name>
<feature type="domain" description="AB hydrolase-1" evidence="1">
    <location>
        <begin position="24"/>
        <end position="244"/>
    </location>
</feature>
<dbReference type="GO" id="GO:0046503">
    <property type="term" value="P:glycerolipid catabolic process"/>
    <property type="evidence" value="ECO:0007669"/>
    <property type="project" value="TreeGrafter"/>
</dbReference>
<dbReference type="Proteomes" id="UP000225108">
    <property type="component" value="Unassembled WGS sequence"/>
</dbReference>
<dbReference type="AlphaFoldDB" id="A0A2G3PMH2"/>
<dbReference type="InterPro" id="IPR029058">
    <property type="entry name" value="AB_hydrolase_fold"/>
</dbReference>
<comment type="caution">
    <text evidence="2">The sequence shown here is derived from an EMBL/GenBank/DDBJ whole genome shotgun (WGS) entry which is preliminary data.</text>
</comment>
<gene>
    <name evidence="2" type="ORF">CSW57_11895</name>
</gene>
<dbReference type="PANTHER" id="PTHR43433:SF5">
    <property type="entry name" value="AB HYDROLASE-1 DOMAIN-CONTAINING PROTEIN"/>
    <property type="match status" value="1"/>
</dbReference>
<dbReference type="SUPFAM" id="SSF53474">
    <property type="entry name" value="alpha/beta-Hydrolases"/>
    <property type="match status" value="1"/>
</dbReference>
<dbReference type="EMBL" id="PEBD01000008">
    <property type="protein sequence ID" value="PHV66933.1"/>
    <property type="molecule type" value="Genomic_DNA"/>
</dbReference>
<evidence type="ECO:0000313" key="3">
    <source>
        <dbReference type="Proteomes" id="UP000225108"/>
    </source>
</evidence>
<dbReference type="GO" id="GO:0004806">
    <property type="term" value="F:triacylglycerol lipase activity"/>
    <property type="evidence" value="ECO:0007669"/>
    <property type="project" value="TreeGrafter"/>
</dbReference>
<proteinExistence type="predicted"/>
<evidence type="ECO:0000259" key="1">
    <source>
        <dbReference type="Pfam" id="PF00561"/>
    </source>
</evidence>
<keyword evidence="2" id="KW-0378">Hydrolase</keyword>
<evidence type="ECO:0000313" key="2">
    <source>
        <dbReference type="EMBL" id="PHV66933.1"/>
    </source>
</evidence>
<accession>A0A2G3PMH2</accession>
<dbReference type="InterPro" id="IPR050471">
    <property type="entry name" value="AB_hydrolase"/>
</dbReference>
<reference evidence="2 3" key="1">
    <citation type="submission" date="2017-10" db="EMBL/GenBank/DDBJ databases">
        <title>The draft genome sequence of Williamsia sp. BULT 1.1 isolated from the semi-arid grassland soils from South Africa.</title>
        <authorList>
            <person name="Kabwe M.H."/>
            <person name="Govender N."/>
            <person name="Mutseka Lunga P."/>
            <person name="Vikram S."/>
            <person name="Makhalanyane T.P."/>
        </authorList>
    </citation>
    <scope>NUCLEOTIDE SEQUENCE [LARGE SCALE GENOMIC DNA]</scope>
    <source>
        <strain evidence="2 3">BULT 1.1</strain>
    </source>
</reference>
<dbReference type="Pfam" id="PF00561">
    <property type="entry name" value="Abhydrolase_1"/>
    <property type="match status" value="1"/>
</dbReference>
<dbReference type="InterPro" id="IPR000073">
    <property type="entry name" value="AB_hydrolase_1"/>
</dbReference>
<protein>
    <submittedName>
        <fullName evidence="2">Alpha/beta hydrolase</fullName>
    </submittedName>
</protein>
<dbReference type="PANTHER" id="PTHR43433">
    <property type="entry name" value="HYDROLASE, ALPHA/BETA FOLD FAMILY PROTEIN"/>
    <property type="match status" value="1"/>
</dbReference>